<dbReference type="PIRSF" id="PIRSF036431">
    <property type="entry name" value="STHK_DctB"/>
    <property type="match status" value="1"/>
</dbReference>
<dbReference type="CDD" id="cd12914">
    <property type="entry name" value="PDC1_DGC_like"/>
    <property type="match status" value="1"/>
</dbReference>
<evidence type="ECO:0000256" key="1">
    <source>
        <dbReference type="ARBA" id="ARBA00000085"/>
    </source>
</evidence>
<dbReference type="Pfam" id="PF02743">
    <property type="entry name" value="dCache_1"/>
    <property type="match status" value="1"/>
</dbReference>
<evidence type="ECO:0000256" key="4">
    <source>
        <dbReference type="ARBA" id="ARBA00022475"/>
    </source>
</evidence>
<dbReference type="InterPro" id="IPR004358">
    <property type="entry name" value="Sig_transdc_His_kin-like_C"/>
</dbReference>
<dbReference type="EMBL" id="JAFMPM010000006">
    <property type="protein sequence ID" value="MBO0612057.1"/>
    <property type="molecule type" value="Genomic_DNA"/>
</dbReference>
<evidence type="ECO:0000256" key="6">
    <source>
        <dbReference type="ARBA" id="ARBA00022553"/>
    </source>
</evidence>
<organism evidence="20">
    <name type="scientific">Thiothrix fructosivorans</name>
    <dbReference type="NCBI Taxonomy" id="111770"/>
    <lineage>
        <taxon>Bacteria</taxon>
        <taxon>Pseudomonadati</taxon>
        <taxon>Pseudomonadota</taxon>
        <taxon>Gammaproteobacteria</taxon>
        <taxon>Thiotrichales</taxon>
        <taxon>Thiotrichaceae</taxon>
        <taxon>Thiothrix</taxon>
    </lineage>
</organism>
<evidence type="ECO:0000259" key="18">
    <source>
        <dbReference type="PROSITE" id="PS50109"/>
    </source>
</evidence>
<dbReference type="InterPro" id="IPR003661">
    <property type="entry name" value="HisK_dim/P_dom"/>
</dbReference>
<keyword evidence="9" id="KW-0547">Nucleotide-binding</keyword>
<evidence type="ECO:0000256" key="8">
    <source>
        <dbReference type="ARBA" id="ARBA00022692"/>
    </source>
</evidence>
<dbReference type="Gene3D" id="6.10.250.3020">
    <property type="match status" value="1"/>
</dbReference>
<dbReference type="GO" id="GO:0000155">
    <property type="term" value="F:phosphorelay sensor kinase activity"/>
    <property type="evidence" value="ECO:0007669"/>
    <property type="project" value="InterPro"/>
</dbReference>
<protein>
    <recommendedName>
        <fullName evidence="15">C4-dicarboxylate transport sensor protein DctB</fullName>
        <ecNumber evidence="3">2.7.13.3</ecNumber>
    </recommendedName>
</protein>
<keyword evidence="8 17" id="KW-0812">Transmembrane</keyword>
<feature type="domain" description="Histidine kinase" evidence="18">
    <location>
        <begin position="362"/>
        <end position="575"/>
    </location>
</feature>
<comment type="subcellular location">
    <subcellularLocation>
        <location evidence="2">Cell inner membrane</location>
        <topology evidence="2">Multi-pass membrane protein</topology>
    </subcellularLocation>
</comment>
<keyword evidence="16" id="KW-0175">Coiled coil</keyword>
<dbReference type="InterPro" id="IPR005467">
    <property type="entry name" value="His_kinase_dom"/>
</dbReference>
<dbReference type="InterPro" id="IPR029151">
    <property type="entry name" value="Sensor-like_sf"/>
</dbReference>
<dbReference type="FunFam" id="1.10.287.130:FF:000049">
    <property type="entry name" value="C4-dicarboxylate transport sensor protein DctB"/>
    <property type="match status" value="1"/>
</dbReference>
<dbReference type="FunFam" id="3.30.450.20:FF:000127">
    <property type="entry name" value="C4-dicarboxylate transport sensor protein"/>
    <property type="match status" value="1"/>
</dbReference>
<evidence type="ECO:0000256" key="5">
    <source>
        <dbReference type="ARBA" id="ARBA00022519"/>
    </source>
</evidence>
<keyword evidence="13" id="KW-0902">Two-component regulatory system</keyword>
<dbReference type="Pfam" id="PF02518">
    <property type="entry name" value="HATPase_c"/>
    <property type="match status" value="1"/>
</dbReference>
<reference evidence="20" key="2">
    <citation type="submission" date="2021-04" db="EMBL/GenBank/DDBJ databases">
        <title>Complete Genome and methylome analysis of Thiothrix fructosivorans ATCC 49748.</title>
        <authorList>
            <person name="Fomenkov A."/>
            <person name="Sun L."/>
            <person name="Vincze T."/>
            <person name="Grabovich M.Y."/>
            <person name="Roberts R.J."/>
        </authorList>
    </citation>
    <scope>NUCLEOTIDE SEQUENCE</scope>
    <source>
        <strain evidence="20">ATCC 49748</strain>
    </source>
</reference>
<proteinExistence type="predicted"/>
<keyword evidence="4" id="KW-1003">Cell membrane</keyword>
<dbReference type="Gene3D" id="1.10.287.130">
    <property type="match status" value="1"/>
</dbReference>
<keyword evidence="5" id="KW-0997">Cell inner membrane</keyword>
<keyword evidence="21" id="KW-1185">Reference proteome</keyword>
<evidence type="ECO:0000256" key="14">
    <source>
        <dbReference type="ARBA" id="ARBA00023136"/>
    </source>
</evidence>
<dbReference type="PRINTS" id="PR00344">
    <property type="entry name" value="BCTRLSENSOR"/>
</dbReference>
<keyword evidence="11" id="KW-0067">ATP-binding</keyword>
<dbReference type="GO" id="GO:0005524">
    <property type="term" value="F:ATP binding"/>
    <property type="evidence" value="ECO:0007669"/>
    <property type="project" value="UniProtKB-KW"/>
</dbReference>
<evidence type="ECO:0000256" key="7">
    <source>
        <dbReference type="ARBA" id="ARBA00022679"/>
    </source>
</evidence>
<keyword evidence="12 17" id="KW-1133">Transmembrane helix</keyword>
<sequence>MHSRAVAFGLATLFALLTLLTVYYAVRQSAEQRLQQETVALSQQLVGQLTAELEKHRYLPELLAQNPAARALLESPSPAPAAVMAFNQTLETANRIASTADIYLMRADGLTLAASNWNTRASFIGGNFAFRQYFQQAMRGQVGRYYALGTTSKKRGYYFAHAVNDSAGKPIGVMVVKVDINTQEAQWKQENADFMVTDRAGVVFMSSNSDWRLRALQPLSAATQDALYQNQRYDKLPIEPLAGHWRINPTLELQRLNTGQQHYLVHKRAMDFIDWDVYILTDWGSVTRTVLITVSVTAFMLLLSLLLLYVLWKNQRQRRDYEQKAREELEAKVAERTRELQRTQEELVQAAKMAALGQLSAGINHELNNPLAAIRAYADNATQFLDIGKLEIARNNLLEIVALTERMATITRQLKTFSRKSAGQIETCDLHWALDSALNIVQPKLAQIRIVLEQQRAEHTRYVQADLVWLEQILVNLLSNAADAVQEQAEQRVWITLQATAGQVNVSVRDNGAGISSDAMPHVFEAFFTTKTIGKGLGLGLSISYRLARDMNGQLSVANAARGGAIFTLTLQQATDGVP</sequence>
<name>A0A8B0SU43_9GAMM</name>
<evidence type="ECO:0000256" key="9">
    <source>
        <dbReference type="ARBA" id="ARBA00022741"/>
    </source>
</evidence>
<gene>
    <name evidence="20" type="ORF">J1836_009005</name>
    <name evidence="19" type="ORF">J1836_03820</name>
</gene>
<dbReference type="PANTHER" id="PTHR43065">
    <property type="entry name" value="SENSOR HISTIDINE KINASE"/>
    <property type="match status" value="1"/>
</dbReference>
<evidence type="ECO:0000256" key="11">
    <source>
        <dbReference type="ARBA" id="ARBA00022840"/>
    </source>
</evidence>
<evidence type="ECO:0000313" key="20">
    <source>
        <dbReference type="EMBL" id="QTX12442.1"/>
    </source>
</evidence>
<reference evidence="19 21" key="1">
    <citation type="submission" date="2021-03" db="EMBL/GenBank/DDBJ databases">
        <title>Draft genome and methylome analysis of Thiotrix fructosivoruns ATCC 49748.</title>
        <authorList>
            <person name="Fomenkov A."/>
            <person name="Grabovich M.Y."/>
            <person name="Roberts R.J."/>
        </authorList>
    </citation>
    <scope>NUCLEOTIDE SEQUENCE [LARGE SCALE GENOMIC DNA]</scope>
    <source>
        <strain evidence="19 21">ATCC 49748</strain>
    </source>
</reference>
<dbReference type="AlphaFoldDB" id="A0A8B0SU43"/>
<keyword evidence="6" id="KW-0597">Phosphoprotein</keyword>
<dbReference type="PANTHER" id="PTHR43065:SF46">
    <property type="entry name" value="C4-DICARBOXYLATE TRANSPORT SENSOR PROTEIN DCTB"/>
    <property type="match status" value="1"/>
</dbReference>
<evidence type="ECO:0000256" key="15">
    <source>
        <dbReference type="ARBA" id="ARBA00073143"/>
    </source>
</evidence>
<dbReference type="InterPro" id="IPR003594">
    <property type="entry name" value="HATPase_dom"/>
</dbReference>
<feature type="transmembrane region" description="Helical" evidence="17">
    <location>
        <begin position="290"/>
        <end position="312"/>
    </location>
</feature>
<dbReference type="SUPFAM" id="SSF103190">
    <property type="entry name" value="Sensory domain-like"/>
    <property type="match status" value="1"/>
</dbReference>
<dbReference type="Gene3D" id="3.30.565.10">
    <property type="entry name" value="Histidine kinase-like ATPase, C-terminal domain"/>
    <property type="match status" value="1"/>
</dbReference>
<evidence type="ECO:0000313" key="19">
    <source>
        <dbReference type="EMBL" id="MBO0612057.1"/>
    </source>
</evidence>
<keyword evidence="7" id="KW-0808">Transferase</keyword>
<dbReference type="SMART" id="SM00388">
    <property type="entry name" value="HisKA"/>
    <property type="match status" value="1"/>
</dbReference>
<keyword evidence="14 17" id="KW-0472">Membrane</keyword>
<evidence type="ECO:0000256" key="10">
    <source>
        <dbReference type="ARBA" id="ARBA00022777"/>
    </source>
</evidence>
<evidence type="ECO:0000313" key="21">
    <source>
        <dbReference type="Proteomes" id="UP000664466"/>
    </source>
</evidence>
<dbReference type="RefSeq" id="WP_207249770.1">
    <property type="nucleotide sequence ID" value="NZ_JAFMPM010000006.1"/>
</dbReference>
<dbReference type="Gene3D" id="3.30.450.20">
    <property type="entry name" value="PAS domain"/>
    <property type="match status" value="2"/>
</dbReference>
<evidence type="ECO:0000256" key="13">
    <source>
        <dbReference type="ARBA" id="ARBA00023012"/>
    </source>
</evidence>
<dbReference type="EMBL" id="CP072748">
    <property type="protein sequence ID" value="QTX12442.1"/>
    <property type="molecule type" value="Genomic_DNA"/>
</dbReference>
<dbReference type="PROSITE" id="PS50109">
    <property type="entry name" value="HIS_KIN"/>
    <property type="match status" value="1"/>
</dbReference>
<dbReference type="InterPro" id="IPR036890">
    <property type="entry name" value="HATPase_C_sf"/>
</dbReference>
<dbReference type="Pfam" id="PF00512">
    <property type="entry name" value="HisKA"/>
    <property type="match status" value="1"/>
</dbReference>
<dbReference type="SUPFAM" id="SSF55874">
    <property type="entry name" value="ATPase domain of HSP90 chaperone/DNA topoisomerase II/histidine kinase"/>
    <property type="match status" value="1"/>
</dbReference>
<dbReference type="EC" id="2.7.13.3" evidence="3"/>
<dbReference type="InterPro" id="IPR036097">
    <property type="entry name" value="HisK_dim/P_sf"/>
</dbReference>
<dbReference type="CDD" id="cd00082">
    <property type="entry name" value="HisKA"/>
    <property type="match status" value="1"/>
</dbReference>
<evidence type="ECO:0000256" key="16">
    <source>
        <dbReference type="SAM" id="Coils"/>
    </source>
</evidence>
<keyword evidence="10 20" id="KW-0418">Kinase</keyword>
<evidence type="ECO:0000256" key="2">
    <source>
        <dbReference type="ARBA" id="ARBA00004429"/>
    </source>
</evidence>
<accession>A0A8B0SU43</accession>
<dbReference type="InterPro" id="IPR033479">
    <property type="entry name" value="dCache_1"/>
</dbReference>
<dbReference type="SUPFAM" id="SSF47384">
    <property type="entry name" value="Homodimeric domain of signal transducing histidine kinase"/>
    <property type="match status" value="1"/>
</dbReference>
<dbReference type="InterPro" id="IPR017055">
    <property type="entry name" value="Sig_transdc_His_kinase_DctB"/>
</dbReference>
<feature type="coiled-coil region" evidence="16">
    <location>
        <begin position="326"/>
        <end position="353"/>
    </location>
</feature>
<evidence type="ECO:0000256" key="17">
    <source>
        <dbReference type="SAM" id="Phobius"/>
    </source>
</evidence>
<comment type="catalytic activity">
    <reaction evidence="1">
        <text>ATP + protein L-histidine = ADP + protein N-phospho-L-histidine.</text>
        <dbReference type="EC" id="2.7.13.3"/>
    </reaction>
</comment>
<dbReference type="Proteomes" id="UP000664466">
    <property type="component" value="Unassembled WGS sequence"/>
</dbReference>
<evidence type="ECO:0000256" key="12">
    <source>
        <dbReference type="ARBA" id="ARBA00022989"/>
    </source>
</evidence>
<evidence type="ECO:0000256" key="3">
    <source>
        <dbReference type="ARBA" id="ARBA00012438"/>
    </source>
</evidence>
<dbReference type="SMART" id="SM00387">
    <property type="entry name" value="HATPase_c"/>
    <property type="match status" value="1"/>
</dbReference>
<dbReference type="GO" id="GO:0005886">
    <property type="term" value="C:plasma membrane"/>
    <property type="evidence" value="ECO:0007669"/>
    <property type="project" value="UniProtKB-SubCell"/>
</dbReference>